<organism evidence="1 2">
    <name type="scientific">Rubripirellula lacrimiformis</name>
    <dbReference type="NCBI Taxonomy" id="1930273"/>
    <lineage>
        <taxon>Bacteria</taxon>
        <taxon>Pseudomonadati</taxon>
        <taxon>Planctomycetota</taxon>
        <taxon>Planctomycetia</taxon>
        <taxon>Pirellulales</taxon>
        <taxon>Pirellulaceae</taxon>
        <taxon>Rubripirellula</taxon>
    </lineage>
</organism>
<sequence length="315" mass="34246">MVLVTKFPPIPRLSIVIPVGRDVATFENTLVSVLENQPADSEILVCHDGRYANPFELSDEVRFVTSESNRFVDLVDAGAFAAQGQFVHILADGMRATQGWTAGAIEKFEHFDAGVVSPVIRSGDDNIILAAGWHDTADRLCKPADFGKMDVPASKAKLIGAYLQASFWRRELLRTVCEACDLQDELDASYAYEWLARTAGWRCVLADQSSVIADDDEIPGEQPSLSRGKRLRAIRGCFRGGGSSAAYKASAFAMLANLFRPSMLGESIGQAFAASLETKISRMIHPDEVLACGDDADTVIHSLPNTGFTETRRAA</sequence>
<reference evidence="1 2" key="1">
    <citation type="submission" date="2019-02" db="EMBL/GenBank/DDBJ databases">
        <title>Deep-cultivation of Planctomycetes and their phenomic and genomic characterization uncovers novel biology.</title>
        <authorList>
            <person name="Wiegand S."/>
            <person name="Jogler M."/>
            <person name="Boedeker C."/>
            <person name="Pinto D."/>
            <person name="Vollmers J."/>
            <person name="Rivas-Marin E."/>
            <person name="Kohn T."/>
            <person name="Peeters S.H."/>
            <person name="Heuer A."/>
            <person name="Rast P."/>
            <person name="Oberbeckmann S."/>
            <person name="Bunk B."/>
            <person name="Jeske O."/>
            <person name="Meyerdierks A."/>
            <person name="Storesund J.E."/>
            <person name="Kallscheuer N."/>
            <person name="Luecker S."/>
            <person name="Lage O.M."/>
            <person name="Pohl T."/>
            <person name="Merkel B.J."/>
            <person name="Hornburger P."/>
            <person name="Mueller R.-W."/>
            <person name="Bruemmer F."/>
            <person name="Labrenz M."/>
            <person name="Spormann A.M."/>
            <person name="Op den Camp H."/>
            <person name="Overmann J."/>
            <person name="Amann R."/>
            <person name="Jetten M.S.M."/>
            <person name="Mascher T."/>
            <person name="Medema M.H."/>
            <person name="Devos D.P."/>
            <person name="Kaster A.-K."/>
            <person name="Ovreas L."/>
            <person name="Rohde M."/>
            <person name="Galperin M.Y."/>
            <person name="Jogler C."/>
        </authorList>
    </citation>
    <scope>NUCLEOTIDE SEQUENCE [LARGE SCALE GENOMIC DNA]</scope>
    <source>
        <strain evidence="1 2">K22_7</strain>
    </source>
</reference>
<evidence type="ECO:0000313" key="1">
    <source>
        <dbReference type="EMBL" id="QDT05953.1"/>
    </source>
</evidence>
<proteinExistence type="predicted"/>
<dbReference type="EMBL" id="CP036525">
    <property type="protein sequence ID" value="QDT05953.1"/>
    <property type="molecule type" value="Genomic_DNA"/>
</dbReference>
<dbReference type="Gene3D" id="3.90.550.10">
    <property type="entry name" value="Spore Coat Polysaccharide Biosynthesis Protein SpsA, Chain A"/>
    <property type="match status" value="1"/>
</dbReference>
<dbReference type="AlphaFoldDB" id="A0A517NFR2"/>
<dbReference type="Proteomes" id="UP000318538">
    <property type="component" value="Chromosome"/>
</dbReference>
<evidence type="ECO:0000313" key="2">
    <source>
        <dbReference type="Proteomes" id="UP000318538"/>
    </source>
</evidence>
<dbReference type="SUPFAM" id="SSF53448">
    <property type="entry name" value="Nucleotide-diphospho-sugar transferases"/>
    <property type="match status" value="1"/>
</dbReference>
<gene>
    <name evidence="1" type="ORF">K227x_43590</name>
</gene>
<protein>
    <recommendedName>
        <fullName evidence="3">Glycosyl transferase family 2</fullName>
    </recommendedName>
</protein>
<dbReference type="CDD" id="cd00761">
    <property type="entry name" value="Glyco_tranf_GTA_type"/>
    <property type="match status" value="1"/>
</dbReference>
<keyword evidence="2" id="KW-1185">Reference proteome</keyword>
<dbReference type="KEGG" id="rlc:K227x_43590"/>
<dbReference type="InterPro" id="IPR029044">
    <property type="entry name" value="Nucleotide-diphossugar_trans"/>
</dbReference>
<evidence type="ECO:0008006" key="3">
    <source>
        <dbReference type="Google" id="ProtNLM"/>
    </source>
</evidence>
<name>A0A517NFR2_9BACT</name>
<accession>A0A517NFR2</accession>